<organism evidence="5 6">
    <name type="scientific">Pseudochrobactrum asaccharolyticum</name>
    <dbReference type="NCBI Taxonomy" id="354351"/>
    <lineage>
        <taxon>Bacteria</taxon>
        <taxon>Pseudomonadati</taxon>
        <taxon>Pseudomonadota</taxon>
        <taxon>Alphaproteobacteria</taxon>
        <taxon>Hyphomicrobiales</taxon>
        <taxon>Brucellaceae</taxon>
        <taxon>Pseudochrobactrum</taxon>
    </lineage>
</organism>
<dbReference type="CDD" id="cd01062">
    <property type="entry name" value="RNase_T2_prok"/>
    <property type="match status" value="1"/>
</dbReference>
<evidence type="ECO:0000256" key="1">
    <source>
        <dbReference type="ARBA" id="ARBA00007469"/>
    </source>
</evidence>
<name>A0A366EBK4_9HYPH</name>
<dbReference type="GO" id="GO:0006401">
    <property type="term" value="P:RNA catabolic process"/>
    <property type="evidence" value="ECO:0007669"/>
    <property type="project" value="TreeGrafter"/>
</dbReference>
<dbReference type="InterPro" id="IPR001568">
    <property type="entry name" value="RNase_T2-like"/>
</dbReference>
<accession>A0A366EBK4</accession>
<keyword evidence="6" id="KW-1185">Reference proteome</keyword>
<evidence type="ECO:0000313" key="6">
    <source>
        <dbReference type="Proteomes" id="UP000252893"/>
    </source>
</evidence>
<evidence type="ECO:0000256" key="3">
    <source>
        <dbReference type="SAM" id="MobiDB-lite"/>
    </source>
</evidence>
<dbReference type="InterPro" id="IPR018188">
    <property type="entry name" value="RNase_T2_His_AS_1"/>
</dbReference>
<feature type="region of interest" description="Disordered" evidence="3">
    <location>
        <begin position="67"/>
        <end position="98"/>
    </location>
</feature>
<dbReference type="PANTHER" id="PTHR11240:SF22">
    <property type="entry name" value="RIBONUCLEASE T2"/>
    <property type="match status" value="1"/>
</dbReference>
<keyword evidence="4" id="KW-0472">Membrane</keyword>
<comment type="caution">
    <text evidence="5">The sequence shown here is derived from an EMBL/GenBank/DDBJ whole genome shotgun (WGS) entry which is preliminary data.</text>
</comment>
<dbReference type="GO" id="GO:0033897">
    <property type="term" value="F:ribonuclease T2 activity"/>
    <property type="evidence" value="ECO:0007669"/>
    <property type="project" value="InterPro"/>
</dbReference>
<dbReference type="PROSITE" id="PS00530">
    <property type="entry name" value="RNASE_T2_1"/>
    <property type="match status" value="1"/>
</dbReference>
<sequence length="295" mass="32570">MMAAVAFFVDIFAMSVQGLKPHSPFARSKSGCFSIVSLALAGAILFAAPVSAQSLSDKLMQSMGNDLRKLTPQTSPERPSLRPENKIPQRIPAHPQNVPAAPSSANFDFYVLALSWSPSYCADNGNRSDARQQCGNGRNYGFVVHGLWPQFERGFPENCRHDQANNQVPRDLVSSLSDIMPAAGLMRYQWRKHGTCAGISQRDYFTTMRNAYQAVTIPPALRAVSSPRSVDPQLVEKAFIAANPGLPADAIAVTCNRRRLQEVRICMDKNLKFRTCGEVDRNSCRSRSVNLLPNR</sequence>
<dbReference type="Pfam" id="PF00445">
    <property type="entry name" value="Ribonuclease_T2"/>
    <property type="match status" value="1"/>
</dbReference>
<evidence type="ECO:0000313" key="5">
    <source>
        <dbReference type="EMBL" id="RBO98854.1"/>
    </source>
</evidence>
<dbReference type="PANTHER" id="PTHR11240">
    <property type="entry name" value="RIBONUCLEASE T2"/>
    <property type="match status" value="1"/>
</dbReference>
<dbReference type="EMBL" id="QNRH01000001">
    <property type="protein sequence ID" value="RBO98854.1"/>
    <property type="molecule type" value="Genomic_DNA"/>
</dbReference>
<evidence type="ECO:0000256" key="4">
    <source>
        <dbReference type="SAM" id="Phobius"/>
    </source>
</evidence>
<keyword evidence="4" id="KW-0812">Transmembrane</keyword>
<dbReference type="InterPro" id="IPR033130">
    <property type="entry name" value="RNase_T2_His_AS_2"/>
</dbReference>
<keyword evidence="4" id="KW-1133">Transmembrane helix</keyword>
<dbReference type="GO" id="GO:0003723">
    <property type="term" value="F:RNA binding"/>
    <property type="evidence" value="ECO:0007669"/>
    <property type="project" value="InterPro"/>
</dbReference>
<gene>
    <name evidence="5" type="ORF">DFR47_101455</name>
</gene>
<dbReference type="Gene3D" id="3.90.730.10">
    <property type="entry name" value="Ribonuclease T2-like"/>
    <property type="match status" value="1"/>
</dbReference>
<dbReference type="InterPro" id="IPR036430">
    <property type="entry name" value="RNase_T2-like_sf"/>
</dbReference>
<comment type="similarity">
    <text evidence="1 2">Belongs to the RNase T2 family.</text>
</comment>
<dbReference type="SUPFAM" id="SSF55895">
    <property type="entry name" value="Ribonuclease Rh-like"/>
    <property type="match status" value="1"/>
</dbReference>
<proteinExistence type="inferred from homology"/>
<evidence type="ECO:0000256" key="2">
    <source>
        <dbReference type="RuleBase" id="RU004328"/>
    </source>
</evidence>
<protein>
    <submittedName>
        <fullName evidence="5">Ribonuclease I</fullName>
    </submittedName>
</protein>
<reference evidence="5 6" key="1">
    <citation type="submission" date="2018-06" db="EMBL/GenBank/DDBJ databases">
        <title>Genomic Encyclopedia of Type Strains, Phase IV (KMG-IV): sequencing the most valuable type-strain genomes for metagenomic binning, comparative biology and taxonomic classification.</title>
        <authorList>
            <person name="Goeker M."/>
        </authorList>
    </citation>
    <scope>NUCLEOTIDE SEQUENCE [LARGE SCALE GENOMIC DNA]</scope>
    <source>
        <strain evidence="5 6">DSM 25619</strain>
    </source>
</reference>
<dbReference type="InterPro" id="IPR039378">
    <property type="entry name" value="RNase_T2_prok"/>
</dbReference>
<dbReference type="PROSITE" id="PS00531">
    <property type="entry name" value="RNASE_T2_2"/>
    <property type="match status" value="1"/>
</dbReference>
<dbReference type="AlphaFoldDB" id="A0A366EBK4"/>
<dbReference type="Proteomes" id="UP000252893">
    <property type="component" value="Unassembled WGS sequence"/>
</dbReference>
<feature type="transmembrane region" description="Helical" evidence="4">
    <location>
        <begin position="34"/>
        <end position="52"/>
    </location>
</feature>